<proteinExistence type="inferred from homology"/>
<evidence type="ECO:0000256" key="12">
    <source>
        <dbReference type="ARBA" id="ARBA00045743"/>
    </source>
</evidence>
<evidence type="ECO:0000256" key="6">
    <source>
        <dbReference type="ARBA" id="ARBA00006206"/>
    </source>
</evidence>
<dbReference type="InterPro" id="IPR008183">
    <property type="entry name" value="Aldose_1/G6P_1-epimerase"/>
</dbReference>
<sequence>MVRVTEDVFATAAENPFTRRTESVRRFTLSNGEQMSVQVITLGATITSIKVPDDRGQIEDVVLGYDNLAGYNSASNPYFGATVGRVCNRVANGRFELDGQEVQVTRNMNNKHQLHGGLIGFNKAIWEVVAVRKDGVSMEHTNPDGHEGYPGEVKATVHFTLTEDNCLHLRMEAVTNKPTAVNLTNHAYFNLAGHNAGPDGIYAHTIEINAYGITETDEDSIPTGKITAVDGSAFDLRAPSNLGERLKQLLPANGFDDNFCVKWTPPQAITKVAKATHPPTGRWLEVASNQPGVQFYTSNFMPDTSRGEKPITGKAGASYVKQGAFCLETQKFPDAVNHSNFPSVILRPGEIYGHEVIYKFGIFRKSGCCKH</sequence>
<comment type="pathway">
    <text evidence="5 13">Carbohydrate metabolism; hexose metabolism.</text>
</comment>
<feature type="binding site" evidence="16">
    <location>
        <begin position="88"/>
        <end position="89"/>
    </location>
    <ligand>
        <name>beta-D-galactose</name>
        <dbReference type="ChEBI" id="CHEBI:27667"/>
    </ligand>
</feature>
<dbReference type="InterPro" id="IPR018052">
    <property type="entry name" value="Ald1_epimerase_CS"/>
</dbReference>
<evidence type="ECO:0000313" key="17">
    <source>
        <dbReference type="Proteomes" id="UP000504634"/>
    </source>
</evidence>
<keyword evidence="8" id="KW-0963">Cytoplasm</keyword>
<evidence type="ECO:0000256" key="11">
    <source>
        <dbReference type="ARBA" id="ARBA00023277"/>
    </source>
</evidence>
<dbReference type="EC" id="5.1.3.3" evidence="13"/>
<dbReference type="GeneID" id="115632103"/>
<dbReference type="Gene3D" id="2.70.98.10">
    <property type="match status" value="1"/>
</dbReference>
<feature type="binding site" evidence="15">
    <location>
        <position position="256"/>
    </location>
    <ligand>
        <name>beta-D-galactose</name>
        <dbReference type="ChEBI" id="CHEBI:27667"/>
    </ligand>
</feature>
<dbReference type="GO" id="GO:0006006">
    <property type="term" value="P:glucose metabolic process"/>
    <property type="evidence" value="ECO:0007669"/>
    <property type="project" value="TreeGrafter"/>
</dbReference>
<dbReference type="SUPFAM" id="SSF74650">
    <property type="entry name" value="Galactose mutarotase-like"/>
    <property type="match status" value="1"/>
</dbReference>
<dbReference type="PANTHER" id="PTHR10091">
    <property type="entry name" value="ALDOSE-1-EPIMERASE"/>
    <property type="match status" value="1"/>
</dbReference>
<dbReference type="NCBIfam" id="NF008277">
    <property type="entry name" value="PRK11055.1"/>
    <property type="match status" value="1"/>
</dbReference>
<feature type="binding site" evidence="16">
    <location>
        <begin position="186"/>
        <end position="188"/>
    </location>
    <ligand>
        <name>beta-D-galactose</name>
        <dbReference type="ChEBI" id="CHEBI:27667"/>
    </ligand>
</feature>
<evidence type="ECO:0000256" key="16">
    <source>
        <dbReference type="PIRSR" id="PIRSR005096-3"/>
    </source>
</evidence>
<organism evidence="17 18">
    <name type="scientific">Drosophila lebanonensis</name>
    <name type="common">Fruit fly</name>
    <name type="synonym">Scaptodrosophila lebanonensis</name>
    <dbReference type="NCBI Taxonomy" id="7225"/>
    <lineage>
        <taxon>Eukaryota</taxon>
        <taxon>Metazoa</taxon>
        <taxon>Ecdysozoa</taxon>
        <taxon>Arthropoda</taxon>
        <taxon>Hexapoda</taxon>
        <taxon>Insecta</taxon>
        <taxon>Pterygota</taxon>
        <taxon>Neoptera</taxon>
        <taxon>Endopterygota</taxon>
        <taxon>Diptera</taxon>
        <taxon>Brachycera</taxon>
        <taxon>Muscomorpha</taxon>
        <taxon>Ephydroidea</taxon>
        <taxon>Drosophilidae</taxon>
        <taxon>Scaptodrosophila</taxon>
    </lineage>
</organism>
<comment type="catalytic activity">
    <reaction evidence="1 13">
        <text>alpha-D-glucose = beta-D-glucose</text>
        <dbReference type="Rhea" id="RHEA:10264"/>
        <dbReference type="ChEBI" id="CHEBI:15903"/>
        <dbReference type="ChEBI" id="CHEBI:17925"/>
        <dbReference type="EC" id="5.1.3.3"/>
    </reaction>
</comment>
<comment type="pathway">
    <text evidence="4">Carbohydrate metabolism; galactose metabolism.</text>
</comment>
<dbReference type="PANTHER" id="PTHR10091:SF0">
    <property type="entry name" value="GALACTOSE MUTAROTASE"/>
    <property type="match status" value="1"/>
</dbReference>
<dbReference type="Pfam" id="PF01263">
    <property type="entry name" value="Aldose_epim"/>
    <property type="match status" value="1"/>
</dbReference>
<dbReference type="GO" id="GO:0030246">
    <property type="term" value="F:carbohydrate binding"/>
    <property type="evidence" value="ECO:0007669"/>
    <property type="project" value="InterPro"/>
</dbReference>
<feature type="active site" description="Proton donor" evidence="14">
    <location>
        <position position="186"/>
    </location>
</feature>
<dbReference type="CDD" id="cd09019">
    <property type="entry name" value="galactose_mutarotase_like"/>
    <property type="match status" value="1"/>
</dbReference>
<dbReference type="GO" id="GO:0004034">
    <property type="term" value="F:aldose 1-epimerase activity"/>
    <property type="evidence" value="ECO:0007669"/>
    <property type="project" value="UniProtKB-EC"/>
</dbReference>
<comment type="similarity">
    <text evidence="6 13">Belongs to the aldose epimerase family.</text>
</comment>
<evidence type="ECO:0000256" key="3">
    <source>
        <dbReference type="ARBA" id="ARBA00004496"/>
    </source>
</evidence>
<evidence type="ECO:0000256" key="1">
    <source>
        <dbReference type="ARBA" id="ARBA00001614"/>
    </source>
</evidence>
<evidence type="ECO:0000256" key="7">
    <source>
        <dbReference type="ARBA" id="ARBA00011245"/>
    </source>
</evidence>
<dbReference type="OrthoDB" id="274691at2759"/>
<feature type="active site" description="Proton acceptor" evidence="14">
    <location>
        <position position="328"/>
    </location>
</feature>
<dbReference type="InterPro" id="IPR015443">
    <property type="entry name" value="Aldose_1-epimerase"/>
</dbReference>
<keyword evidence="10 13" id="KW-0413">Isomerase</keyword>
<evidence type="ECO:0000256" key="4">
    <source>
        <dbReference type="ARBA" id="ARBA00004947"/>
    </source>
</evidence>
<comment type="function">
    <text evidence="12">Mutarotase that catalyzes the interconversion of beta-D-galactose and alpha-D-galactose during galactose metabolism. Beta-D-galactose is metabolized in the liver into glucose 1-phosphate, the primary metabolic fuel, by the action of four enzymes that constitute the Leloir pathway: GALM, GALK1 (galactokinase), GALT (galactose-1-phosphate uridylyltransferase) and GALE (UDP-galactose-4'-epimerase). Involved in the maintenance of the equilibrium between the beta- and alpha-anomers of galactose, therefore ensuring a sufficient supply of the alpha-anomer for GALK1. Also active on D-glucose although shows a preference for galactose over glucose.</text>
</comment>
<evidence type="ECO:0000256" key="8">
    <source>
        <dbReference type="ARBA" id="ARBA00022490"/>
    </source>
</evidence>
<dbReference type="Proteomes" id="UP000504634">
    <property type="component" value="Unplaced"/>
</dbReference>
<gene>
    <name evidence="18" type="primary">LOC115632103</name>
</gene>
<evidence type="ECO:0000256" key="14">
    <source>
        <dbReference type="PIRSR" id="PIRSR005096-1"/>
    </source>
</evidence>
<dbReference type="UniPathway" id="UPA00214"/>
<evidence type="ECO:0000256" key="2">
    <source>
        <dbReference type="ARBA" id="ARBA00001712"/>
    </source>
</evidence>
<evidence type="ECO:0000313" key="18">
    <source>
        <dbReference type="RefSeq" id="XP_030384945.1"/>
    </source>
</evidence>
<dbReference type="InterPro" id="IPR047215">
    <property type="entry name" value="Galactose_mutarotase-like"/>
</dbReference>
<accession>A0A6J2UAA8</accession>
<dbReference type="GO" id="GO:0005737">
    <property type="term" value="C:cytoplasm"/>
    <property type="evidence" value="ECO:0007669"/>
    <property type="project" value="UniProtKB-SubCell"/>
</dbReference>
<dbReference type="FunFam" id="2.70.98.10:FF:000003">
    <property type="entry name" value="Aldose 1-epimerase"/>
    <property type="match status" value="1"/>
</dbReference>
<comment type="subunit">
    <text evidence="7">Monomer.</text>
</comment>
<dbReference type="GO" id="GO:0033499">
    <property type="term" value="P:galactose catabolic process via UDP-galactose, Leloir pathway"/>
    <property type="evidence" value="ECO:0007669"/>
    <property type="project" value="TreeGrafter"/>
</dbReference>
<keyword evidence="9" id="KW-0597">Phosphoprotein</keyword>
<comment type="subcellular location">
    <subcellularLocation>
        <location evidence="3">Cytoplasm</location>
    </subcellularLocation>
</comment>
<name>A0A6J2UAA8_DROLE</name>
<evidence type="ECO:0000256" key="10">
    <source>
        <dbReference type="ARBA" id="ARBA00023235"/>
    </source>
</evidence>
<dbReference type="AlphaFoldDB" id="A0A6J2UAA8"/>
<evidence type="ECO:0000256" key="13">
    <source>
        <dbReference type="PIRNR" id="PIRNR005096"/>
    </source>
</evidence>
<dbReference type="InterPro" id="IPR011013">
    <property type="entry name" value="Gal_mutarotase_sf_dom"/>
</dbReference>
<dbReference type="RefSeq" id="XP_030384945.1">
    <property type="nucleotide sequence ID" value="XM_030529085.1"/>
</dbReference>
<keyword evidence="17" id="KW-1185">Reference proteome</keyword>
<evidence type="ECO:0000256" key="9">
    <source>
        <dbReference type="ARBA" id="ARBA00022553"/>
    </source>
</evidence>
<protein>
    <recommendedName>
        <fullName evidence="13">Aldose 1-epimerase</fullName>
        <ecNumber evidence="13">5.1.3.3</ecNumber>
    </recommendedName>
</protein>
<comment type="catalytic activity">
    <reaction evidence="2">
        <text>alpha-D-galactose = beta-D-galactose</text>
        <dbReference type="Rhea" id="RHEA:28675"/>
        <dbReference type="ChEBI" id="CHEBI:27667"/>
        <dbReference type="ChEBI" id="CHEBI:28061"/>
        <dbReference type="EC" id="5.1.3.3"/>
    </reaction>
    <physiologicalReaction direction="right-to-left" evidence="2">
        <dbReference type="Rhea" id="RHEA:28677"/>
    </physiologicalReaction>
</comment>
<dbReference type="PIRSF" id="PIRSF005096">
    <property type="entry name" value="GALM"/>
    <property type="match status" value="1"/>
</dbReference>
<evidence type="ECO:0000256" key="15">
    <source>
        <dbReference type="PIRSR" id="PIRSR005096-2"/>
    </source>
</evidence>
<dbReference type="UniPathway" id="UPA00242"/>
<evidence type="ECO:0000256" key="5">
    <source>
        <dbReference type="ARBA" id="ARBA00005028"/>
    </source>
</evidence>
<reference evidence="18" key="1">
    <citation type="submission" date="2025-08" db="UniProtKB">
        <authorList>
            <consortium name="RefSeq"/>
        </authorList>
    </citation>
    <scope>IDENTIFICATION</scope>
    <source>
        <strain evidence="18">11010-0011.00</strain>
        <tissue evidence="18">Whole body</tissue>
    </source>
</reference>
<dbReference type="InterPro" id="IPR014718">
    <property type="entry name" value="GH-type_carb-bd"/>
</dbReference>
<dbReference type="PROSITE" id="PS00545">
    <property type="entry name" value="ALDOSE_1_EPIMERASE"/>
    <property type="match status" value="1"/>
</dbReference>
<keyword evidence="11 13" id="KW-0119">Carbohydrate metabolism</keyword>